<dbReference type="Pfam" id="PF08286">
    <property type="entry name" value="Spc24"/>
    <property type="match status" value="1"/>
</dbReference>
<keyword evidence="1" id="KW-0131">Cell cycle</keyword>
<feature type="coiled-coil region" evidence="2">
    <location>
        <begin position="56"/>
        <end position="125"/>
    </location>
</feature>
<gene>
    <name evidence="3" type="ORF">LDAN0321_LOCUS21635</name>
</gene>
<dbReference type="GO" id="GO:2001295">
    <property type="term" value="P:malonyl-CoA biosynthetic process"/>
    <property type="evidence" value="ECO:0007669"/>
    <property type="project" value="UniProtKB-UniPathway"/>
</dbReference>
<evidence type="ECO:0000256" key="2">
    <source>
        <dbReference type="SAM" id="Coils"/>
    </source>
</evidence>
<keyword evidence="2" id="KW-0175">Coiled coil</keyword>
<protein>
    <recommendedName>
        <fullName evidence="1">Kinetochore protein Spc24</fullName>
    </recommendedName>
</protein>
<dbReference type="InterPro" id="IPR013252">
    <property type="entry name" value="Ndc80_Spc24"/>
</dbReference>
<dbReference type="GO" id="GO:0005634">
    <property type="term" value="C:nucleus"/>
    <property type="evidence" value="ECO:0007669"/>
    <property type="project" value="UniProtKB-SubCell"/>
</dbReference>
<evidence type="ECO:0000256" key="1">
    <source>
        <dbReference type="RuleBase" id="RU368011"/>
    </source>
</evidence>
<dbReference type="InterPro" id="IPR027454">
    <property type="entry name" value="Histone_HNS_N"/>
</dbReference>
<keyword evidence="1" id="KW-0158">Chromosome</keyword>
<keyword evidence="1" id="KW-0498">Mitosis</keyword>
<dbReference type="GO" id="GO:0000776">
    <property type="term" value="C:kinetochore"/>
    <property type="evidence" value="ECO:0007669"/>
    <property type="project" value="UniProtKB-KW"/>
</dbReference>
<dbReference type="EMBL" id="HBGY01034407">
    <property type="protein sequence ID" value="CAD9616031.1"/>
    <property type="molecule type" value="Transcribed_RNA"/>
</dbReference>
<dbReference type="Gene3D" id="1.10.287.1050">
    <property type="entry name" value="H-NS histone-like proteins"/>
    <property type="match status" value="1"/>
</dbReference>
<accession>A0A7S2PTF7</accession>
<proteinExistence type="inferred from homology"/>
<keyword evidence="1" id="KW-0995">Kinetochore</keyword>
<keyword evidence="1" id="KW-0137">Centromere</keyword>
<comment type="subcellular location">
    <subcellularLocation>
        <location evidence="1">Nucleus</location>
    </subcellularLocation>
    <subcellularLocation>
        <location evidence="1">Chromosome</location>
        <location evidence="1">Centromere</location>
        <location evidence="1">Kinetochore</location>
    </subcellularLocation>
</comment>
<sequence>MKRKGTDTHIATETTTVVELLNNVKDLYERDDDVAMATQIREQVRSLRYQAVDVTLAQTQEIKAKIEARIDEDERLYKSHLEDKHNLEAKLASLREDIARGSMSADDLSREISEVEAKIQQHMAEAGQELERIDEVELARKNEVPRLKNFVKLYAMVTRIKWEFEAGSDVMNGVIAVPATNEIVRFSIDPNEYSDFEIANYFWDLMEGGSAKAVLQ</sequence>
<dbReference type="UniPathway" id="UPA00655">
    <property type="reaction ID" value="UER00711"/>
</dbReference>
<dbReference type="CDD" id="cd11565">
    <property type="entry name" value="RWD_Spc24"/>
    <property type="match status" value="1"/>
</dbReference>
<comment type="function">
    <text evidence="1">Acts as a component of the essential kinetochore-associated NDC80 complex, which is required for chromosome segregation and spindle checkpoint activity.</text>
</comment>
<keyword evidence="1" id="KW-0539">Nucleus</keyword>
<comment type="subunit">
    <text evidence="1">Component of the NDC80 complex.</text>
</comment>
<reference evidence="3" key="1">
    <citation type="submission" date="2021-01" db="EMBL/GenBank/DDBJ databases">
        <authorList>
            <person name="Corre E."/>
            <person name="Pelletier E."/>
            <person name="Niang G."/>
            <person name="Scheremetjew M."/>
            <person name="Finn R."/>
            <person name="Kale V."/>
            <person name="Holt S."/>
            <person name="Cochrane G."/>
            <person name="Meng A."/>
            <person name="Brown T."/>
            <person name="Cohen L."/>
        </authorList>
    </citation>
    <scope>NUCLEOTIDE SEQUENCE</scope>
    <source>
        <strain evidence="3">B650</strain>
    </source>
</reference>
<name>A0A7S2PTF7_9STRA</name>
<dbReference type="Gene3D" id="3.30.160.570">
    <property type="entry name" value="Ncd80 complex, Spc24 subunit"/>
    <property type="match status" value="1"/>
</dbReference>
<organism evidence="3">
    <name type="scientific">Leptocylindrus danicus</name>
    <dbReference type="NCBI Taxonomy" id="163516"/>
    <lineage>
        <taxon>Eukaryota</taxon>
        <taxon>Sar</taxon>
        <taxon>Stramenopiles</taxon>
        <taxon>Ochrophyta</taxon>
        <taxon>Bacillariophyta</taxon>
        <taxon>Coscinodiscophyceae</taxon>
        <taxon>Chaetocerotophycidae</taxon>
        <taxon>Leptocylindrales</taxon>
        <taxon>Leptocylindraceae</taxon>
        <taxon>Leptocylindrus</taxon>
    </lineage>
</organism>
<evidence type="ECO:0000313" key="3">
    <source>
        <dbReference type="EMBL" id="CAD9616031.1"/>
    </source>
</evidence>
<dbReference type="AlphaFoldDB" id="A0A7S2PTF7"/>
<comment type="similarity">
    <text evidence="1">Belongs to the SPC24 family.</text>
</comment>
<keyword evidence="1" id="KW-0132">Cell division</keyword>
<dbReference type="GO" id="GO:0046983">
    <property type="term" value="F:protein dimerization activity"/>
    <property type="evidence" value="ECO:0007669"/>
    <property type="project" value="InterPro"/>
</dbReference>
<dbReference type="GO" id="GO:0051301">
    <property type="term" value="P:cell division"/>
    <property type="evidence" value="ECO:0007669"/>
    <property type="project" value="UniProtKB-UniRule"/>
</dbReference>